<organism evidence="2 3">
    <name type="scientific">Panicum miliaceum</name>
    <name type="common">Proso millet</name>
    <name type="synonym">Broomcorn millet</name>
    <dbReference type="NCBI Taxonomy" id="4540"/>
    <lineage>
        <taxon>Eukaryota</taxon>
        <taxon>Viridiplantae</taxon>
        <taxon>Streptophyta</taxon>
        <taxon>Embryophyta</taxon>
        <taxon>Tracheophyta</taxon>
        <taxon>Spermatophyta</taxon>
        <taxon>Magnoliopsida</taxon>
        <taxon>Liliopsida</taxon>
        <taxon>Poales</taxon>
        <taxon>Poaceae</taxon>
        <taxon>PACMAD clade</taxon>
        <taxon>Panicoideae</taxon>
        <taxon>Panicodae</taxon>
        <taxon>Paniceae</taxon>
        <taxon>Panicinae</taxon>
        <taxon>Panicum</taxon>
        <taxon>Panicum sect. Panicum</taxon>
    </lineage>
</organism>
<evidence type="ECO:0000313" key="3">
    <source>
        <dbReference type="Proteomes" id="UP000275267"/>
    </source>
</evidence>
<keyword evidence="3" id="KW-1185">Reference proteome</keyword>
<dbReference type="Proteomes" id="UP000275267">
    <property type="component" value="Unassembled WGS sequence"/>
</dbReference>
<reference evidence="3" key="1">
    <citation type="journal article" date="2019" name="Nat. Commun.">
        <title>The genome of broomcorn millet.</title>
        <authorList>
            <person name="Zou C."/>
            <person name="Miki D."/>
            <person name="Li D."/>
            <person name="Tang Q."/>
            <person name="Xiao L."/>
            <person name="Rajput S."/>
            <person name="Deng P."/>
            <person name="Jia W."/>
            <person name="Huang R."/>
            <person name="Zhang M."/>
            <person name="Sun Y."/>
            <person name="Hu J."/>
            <person name="Fu X."/>
            <person name="Schnable P.S."/>
            <person name="Li F."/>
            <person name="Zhang H."/>
            <person name="Feng B."/>
            <person name="Zhu X."/>
            <person name="Liu R."/>
            <person name="Schnable J.C."/>
            <person name="Zhu J.-K."/>
            <person name="Zhang H."/>
        </authorList>
    </citation>
    <scope>NUCLEOTIDE SEQUENCE [LARGE SCALE GENOMIC DNA]</scope>
</reference>
<feature type="region of interest" description="Disordered" evidence="1">
    <location>
        <begin position="1"/>
        <end position="72"/>
    </location>
</feature>
<feature type="compositionally biased region" description="Low complexity" evidence="1">
    <location>
        <begin position="14"/>
        <end position="27"/>
    </location>
</feature>
<feature type="region of interest" description="Disordered" evidence="1">
    <location>
        <begin position="101"/>
        <end position="167"/>
    </location>
</feature>
<accession>A0A3L6SI80</accession>
<dbReference type="EMBL" id="PQIB02000004">
    <property type="protein sequence ID" value="RLN22322.1"/>
    <property type="molecule type" value="Genomic_DNA"/>
</dbReference>
<sequence length="167" mass="17737">MENRSPTLSSHGRAPAGAAHPALTGGPVQVAPTVPPLASPTEHAADRKLEWCQPASSSAPPPAGRALDLRLRRRLHGGHGRGARDEVLRAAPGDEVDELLAGLVGARGRGRDPEQHGDGHEEEPRGDEQRPEEGQHGAEPRPERGDRDGGRGHDRHQGRGLEPVLPH</sequence>
<proteinExistence type="predicted"/>
<feature type="compositionally biased region" description="Polar residues" evidence="1">
    <location>
        <begin position="1"/>
        <end position="10"/>
    </location>
</feature>
<name>A0A3L6SI80_PANMI</name>
<protein>
    <submittedName>
        <fullName evidence="2">Uncharacterized protein</fullName>
    </submittedName>
</protein>
<evidence type="ECO:0000313" key="2">
    <source>
        <dbReference type="EMBL" id="RLN22322.1"/>
    </source>
</evidence>
<comment type="caution">
    <text evidence="2">The sequence shown here is derived from an EMBL/GenBank/DDBJ whole genome shotgun (WGS) entry which is preliminary data.</text>
</comment>
<evidence type="ECO:0000256" key="1">
    <source>
        <dbReference type="SAM" id="MobiDB-lite"/>
    </source>
</evidence>
<gene>
    <name evidence="2" type="ORF">C2845_PM07G23860</name>
</gene>
<dbReference type="AlphaFoldDB" id="A0A3L6SI80"/>
<feature type="compositionally biased region" description="Basic and acidic residues" evidence="1">
    <location>
        <begin position="109"/>
        <end position="159"/>
    </location>
</feature>